<dbReference type="GeneID" id="55603528"/>
<evidence type="ECO:0000256" key="1">
    <source>
        <dbReference type="SAM" id="Phobius"/>
    </source>
</evidence>
<proteinExistence type="predicted"/>
<evidence type="ECO:0000313" key="2">
    <source>
        <dbReference type="EMBL" id="BBU72740.1"/>
    </source>
</evidence>
<keyword evidence="1" id="KW-0472">Membrane</keyword>
<keyword evidence="3" id="KW-1185">Reference proteome</keyword>
<organism evidence="2 3">
    <name type="scientific">Cronobacter phage vB_CsaP_009</name>
    <dbReference type="NCBI Taxonomy" id="2699738"/>
    <lineage>
        <taxon>Viruses</taxon>
        <taxon>Duplodnaviria</taxon>
        <taxon>Heunggongvirae</taxon>
        <taxon>Uroviricota</taxon>
        <taxon>Caudoviricetes</taxon>
        <taxon>Grimontviridae</taxon>
        <taxon>Privateervirus</taxon>
        <taxon>Privateervirus pv009</taxon>
    </lineage>
</organism>
<name>A0A679FLA4_9CAUD</name>
<evidence type="ECO:0000313" key="3">
    <source>
        <dbReference type="Proteomes" id="UP000479051"/>
    </source>
</evidence>
<accession>A0A679FLA4</accession>
<feature type="transmembrane region" description="Helical" evidence="1">
    <location>
        <begin position="6"/>
        <end position="27"/>
    </location>
</feature>
<keyword evidence="1" id="KW-0812">Transmembrane</keyword>
<reference evidence="2 3" key="1">
    <citation type="submission" date="2020-01" db="EMBL/GenBank/DDBJ databases">
        <title>Isolation, characterization and genomic analysis of a lytic bacteriophage vB_CsaP_009 infecting Cronobacter.</title>
        <authorList>
            <person name="Soleimani-Delfan A."/>
            <person name="Shahin K."/>
            <person name="Barazandeh M."/>
            <person name="Komijani M."/>
        </authorList>
    </citation>
    <scope>NUCLEOTIDE SEQUENCE [LARGE SCALE GENOMIC DNA]</scope>
</reference>
<keyword evidence="1" id="KW-1133">Transmembrane helix</keyword>
<protein>
    <submittedName>
        <fullName evidence="2">Uncharacterized protein</fullName>
    </submittedName>
</protein>
<dbReference type="RefSeq" id="YP_009833473.1">
    <property type="nucleotide sequence ID" value="NC_048664.1"/>
</dbReference>
<sequence>MINFKLAFISILVISGIVTSFCVTYNVGYLRGYDKSELSHSQNENKALRSVIDDNIKVQGLIEDMHNDYLKLYKLKEKEKEVVIREVIKYAQNPNSRSESIDSEWLRIYNSSIKDGTPSGDSKRSVDTP</sequence>
<dbReference type="EMBL" id="LC519601">
    <property type="protein sequence ID" value="BBU72740.1"/>
    <property type="molecule type" value="Genomic_DNA"/>
</dbReference>
<dbReference type="Proteomes" id="UP000479051">
    <property type="component" value="Segment"/>
</dbReference>
<dbReference type="KEGG" id="vg:55603528"/>